<dbReference type="Proteomes" id="UP000199150">
    <property type="component" value="Unassembled WGS sequence"/>
</dbReference>
<dbReference type="AlphaFoldDB" id="A0A1G4TEX8"/>
<protein>
    <submittedName>
        <fullName evidence="1">Uncharacterized protein</fullName>
    </submittedName>
</protein>
<reference evidence="2" key="1">
    <citation type="submission" date="2016-10" db="EMBL/GenBank/DDBJ databases">
        <authorList>
            <person name="Varghese N."/>
            <person name="Submissions S."/>
        </authorList>
    </citation>
    <scope>NUCLEOTIDE SEQUENCE [LARGE SCALE GENOMIC DNA]</scope>
    <source>
        <strain evidence="2">CGMCC 1.3431</strain>
    </source>
</reference>
<sequence length="43" mass="4890">MGTKEKQNTSFERFWTATLKRRHHLRQTGGGDVCEARALESVG</sequence>
<organism evidence="1 2">
    <name type="scientific">Asticcacaulis taihuensis</name>
    <dbReference type="NCBI Taxonomy" id="260084"/>
    <lineage>
        <taxon>Bacteria</taxon>
        <taxon>Pseudomonadati</taxon>
        <taxon>Pseudomonadota</taxon>
        <taxon>Alphaproteobacteria</taxon>
        <taxon>Caulobacterales</taxon>
        <taxon>Caulobacteraceae</taxon>
        <taxon>Asticcacaulis</taxon>
    </lineage>
</organism>
<evidence type="ECO:0000313" key="2">
    <source>
        <dbReference type="Proteomes" id="UP000199150"/>
    </source>
</evidence>
<accession>A0A1G4TEX8</accession>
<dbReference type="EMBL" id="FMTS01000008">
    <property type="protein sequence ID" value="SCW80013.1"/>
    <property type="molecule type" value="Genomic_DNA"/>
</dbReference>
<evidence type="ECO:0000313" key="1">
    <source>
        <dbReference type="EMBL" id="SCW80013.1"/>
    </source>
</evidence>
<keyword evidence="2" id="KW-1185">Reference proteome</keyword>
<gene>
    <name evidence="1" type="ORF">SAMN02927928_3483</name>
</gene>
<name>A0A1G4TEX8_9CAUL</name>
<dbReference type="STRING" id="260084.SAMN02927928_3483"/>
<proteinExistence type="predicted"/>